<reference evidence="2 3" key="1">
    <citation type="submission" date="2015-01" db="EMBL/GenBank/DDBJ databases">
        <title>Evolution of Trichinella species and genotypes.</title>
        <authorList>
            <person name="Korhonen P.K."/>
            <person name="Edoardo P."/>
            <person name="Giuseppe L.R."/>
            <person name="Gasser R.B."/>
        </authorList>
    </citation>
    <scope>NUCLEOTIDE SEQUENCE [LARGE SCALE GENOMIC DNA]</scope>
    <source>
        <strain evidence="2">ISS1980</strain>
    </source>
</reference>
<dbReference type="PANTHER" id="PTHR47331:SF1">
    <property type="entry name" value="GAG-LIKE PROTEIN"/>
    <property type="match status" value="1"/>
</dbReference>
<gene>
    <name evidence="2" type="ORF">T10_901</name>
</gene>
<protein>
    <recommendedName>
        <fullName evidence="1">DnaJ homologue subfamily C GRV2/DNAJC13 N-terminal domain-containing protein</fullName>
    </recommendedName>
</protein>
<name>A0A0V1N007_9BILA</name>
<proteinExistence type="predicted"/>
<accession>A0A0V1N007</accession>
<organism evidence="2 3">
    <name type="scientific">Trichinella papuae</name>
    <dbReference type="NCBI Taxonomy" id="268474"/>
    <lineage>
        <taxon>Eukaryota</taxon>
        <taxon>Metazoa</taxon>
        <taxon>Ecdysozoa</taxon>
        <taxon>Nematoda</taxon>
        <taxon>Enoplea</taxon>
        <taxon>Dorylaimia</taxon>
        <taxon>Trichinellida</taxon>
        <taxon>Trichinellidae</taxon>
        <taxon>Trichinella</taxon>
    </lineage>
</organism>
<dbReference type="InterPro" id="IPR045802">
    <property type="entry name" value="GRV2/DNAJC13_N"/>
</dbReference>
<dbReference type="Pfam" id="PF19432">
    <property type="entry name" value="RME-8_N"/>
    <property type="match status" value="1"/>
</dbReference>
<dbReference type="STRING" id="268474.A0A0V1N007"/>
<dbReference type="EMBL" id="JYDO01000020">
    <property type="protein sequence ID" value="KRZ77316.1"/>
    <property type="molecule type" value="Genomic_DNA"/>
</dbReference>
<comment type="caution">
    <text evidence="2">The sequence shown here is derived from an EMBL/GenBank/DDBJ whole genome shotgun (WGS) entry which is preliminary data.</text>
</comment>
<evidence type="ECO:0000259" key="1">
    <source>
        <dbReference type="Pfam" id="PF19432"/>
    </source>
</evidence>
<evidence type="ECO:0000313" key="3">
    <source>
        <dbReference type="Proteomes" id="UP000054843"/>
    </source>
</evidence>
<evidence type="ECO:0000313" key="2">
    <source>
        <dbReference type="EMBL" id="KRZ77316.1"/>
    </source>
</evidence>
<keyword evidence="3" id="KW-1185">Reference proteome</keyword>
<sequence>MKITYCCIITDEVDHGTVLMQEFRNFNSLEGLGITDKSSELSRRETEDLEHILGELYEKSIQDDEAKCYIRRLSPMEAADLRRHRHWFLLHCAVFHPDKPDNLFNTGQNLITSLLGVLVRFRCGRIAVKADVKGIFSQVAVTPADSDMLAFLWTSSVDREPDVYANQRHVFSAACSPALANFTLREAVKRKDMAIAQIVNEAFYMDDLCWSDDNEDVVISEIVDINTSELGPVDWVEVFQAMRRLFASKVGFHAFTAVAKLRDKLGNFIVSALKSQH</sequence>
<feature type="domain" description="DnaJ homologue subfamily C GRV2/DNAJC13 N-terminal" evidence="1">
    <location>
        <begin position="230"/>
        <end position="276"/>
    </location>
</feature>
<dbReference type="PANTHER" id="PTHR47331">
    <property type="entry name" value="PHD-TYPE DOMAIN-CONTAINING PROTEIN"/>
    <property type="match status" value="1"/>
</dbReference>
<dbReference type="AlphaFoldDB" id="A0A0V1N007"/>
<dbReference type="Proteomes" id="UP000054843">
    <property type="component" value="Unassembled WGS sequence"/>
</dbReference>